<sequence length="41" mass="4832">MIWKTIKVFFSKAAQPLSFLISENGWAALKFYKFINMSFLN</sequence>
<protein>
    <recommendedName>
        <fullName evidence="3">Nef attachable domain protein</fullName>
    </recommendedName>
</protein>
<proteinExistence type="predicted"/>
<evidence type="ECO:0008006" key="3">
    <source>
        <dbReference type="Google" id="ProtNLM"/>
    </source>
</evidence>
<accession>A0ABP2X501</accession>
<name>A0ABP2X501_CHLPS</name>
<dbReference type="Proteomes" id="UP000014627">
    <property type="component" value="Unassembled WGS sequence"/>
</dbReference>
<evidence type="ECO:0000313" key="2">
    <source>
        <dbReference type="Proteomes" id="UP000014627"/>
    </source>
</evidence>
<dbReference type="EMBL" id="ATLC01000054">
    <property type="protein sequence ID" value="EPJ27600.1"/>
    <property type="molecule type" value="Genomic_DNA"/>
</dbReference>
<keyword evidence="2" id="KW-1185">Reference proteome</keyword>
<reference evidence="1 2" key="1">
    <citation type="submission" date="2013-04" db="EMBL/GenBank/DDBJ databases">
        <title>Genome sequence of Chlamydia psittaci 99DC5.</title>
        <authorList>
            <person name="Huot-Creasy H."/>
            <person name="McCracken C.L."/>
            <person name="Humphries M."/>
            <person name="Sachse K."/>
            <person name="Laroucau K."/>
            <person name="Bavoil P."/>
            <person name="Myers G.S."/>
        </authorList>
    </citation>
    <scope>NUCLEOTIDE SEQUENCE [LARGE SCALE GENOMIC DNA]</scope>
    <source>
        <strain evidence="1 2">99DC5</strain>
    </source>
</reference>
<organism evidence="1 2">
    <name type="scientific">Chlamydia psittaci 99DC5</name>
    <dbReference type="NCBI Taxonomy" id="1112251"/>
    <lineage>
        <taxon>Bacteria</taxon>
        <taxon>Pseudomonadati</taxon>
        <taxon>Chlamydiota</taxon>
        <taxon>Chlamydiia</taxon>
        <taxon>Chlamydiales</taxon>
        <taxon>Chlamydiaceae</taxon>
        <taxon>Chlamydia/Chlamydophila group</taxon>
        <taxon>Chlamydia</taxon>
    </lineage>
</organism>
<comment type="caution">
    <text evidence="1">The sequence shown here is derived from an EMBL/GenBank/DDBJ whole genome shotgun (WGS) entry which is preliminary data.</text>
</comment>
<evidence type="ECO:0000313" key="1">
    <source>
        <dbReference type="EMBL" id="EPJ27600.1"/>
    </source>
</evidence>
<gene>
    <name evidence="1" type="ORF">CP99DC5_0872</name>
</gene>